<evidence type="ECO:0000313" key="7">
    <source>
        <dbReference type="EMBL" id="NSL89715.1"/>
    </source>
</evidence>
<dbReference type="CDD" id="cd07575">
    <property type="entry name" value="Xc-1258_like"/>
    <property type="match status" value="1"/>
</dbReference>
<dbReference type="Proteomes" id="UP000281028">
    <property type="component" value="Unassembled WGS sequence"/>
</dbReference>
<evidence type="ECO:0000256" key="5">
    <source>
        <dbReference type="ARBA" id="ARBA00072139"/>
    </source>
</evidence>
<proteinExistence type="inferred from homology"/>
<comment type="caution">
    <text evidence="7">The sequence shown here is derived from an EMBL/GenBank/DDBJ whole genome shotgun (WGS) entry which is preliminary data.</text>
</comment>
<dbReference type="Pfam" id="PF00795">
    <property type="entry name" value="CN_hydrolase"/>
    <property type="match status" value="1"/>
</dbReference>
<evidence type="ECO:0000256" key="2">
    <source>
        <dbReference type="ARBA" id="ARBA00022801"/>
    </source>
</evidence>
<evidence type="ECO:0000313" key="8">
    <source>
        <dbReference type="Proteomes" id="UP000281028"/>
    </source>
</evidence>
<dbReference type="PROSITE" id="PS50263">
    <property type="entry name" value="CN_HYDROLASE"/>
    <property type="match status" value="1"/>
</dbReference>
<gene>
    <name evidence="7" type="ORF">ECE50_022930</name>
</gene>
<evidence type="ECO:0000259" key="6">
    <source>
        <dbReference type="PROSITE" id="PS50263"/>
    </source>
</evidence>
<dbReference type="PANTHER" id="PTHR47799:SF1">
    <property type="entry name" value="OMEGA-AMIDASE YAFV"/>
    <property type="match status" value="1"/>
</dbReference>
<dbReference type="InterPro" id="IPR052737">
    <property type="entry name" value="Omega-amidase_YafV"/>
</dbReference>
<dbReference type="PANTHER" id="PTHR47799">
    <property type="entry name" value="OMEGA-AMIDASE YAFV"/>
    <property type="match status" value="1"/>
</dbReference>
<name>A0A433WH73_9BACT</name>
<dbReference type="GO" id="GO:0050152">
    <property type="term" value="F:omega-amidase activity"/>
    <property type="evidence" value="ECO:0007669"/>
    <property type="project" value="UniProtKB-EC"/>
</dbReference>
<reference evidence="7" key="1">
    <citation type="submission" date="2020-05" db="EMBL/GenBank/DDBJ databases">
        <title>Chitinophaga laudate sp. nov., isolated from a tropical peat swamp.</title>
        <authorList>
            <person name="Goh C.B.S."/>
            <person name="Lee M.S."/>
            <person name="Parimannan S."/>
            <person name="Pasbakhsh P."/>
            <person name="Yule C.M."/>
            <person name="Rajandas H."/>
            <person name="Loke S."/>
            <person name="Croft L."/>
            <person name="Tan J.B.L."/>
        </authorList>
    </citation>
    <scope>NUCLEOTIDE SEQUENCE</scope>
    <source>
        <strain evidence="7">Mgbs1</strain>
    </source>
</reference>
<protein>
    <recommendedName>
        <fullName evidence="5">Omega-amidase YafV</fullName>
        <ecNumber evidence="3">3.5.1.3</ecNumber>
    </recommendedName>
</protein>
<evidence type="ECO:0000256" key="1">
    <source>
        <dbReference type="ARBA" id="ARBA00010613"/>
    </source>
</evidence>
<accession>A0A433WH73</accession>
<evidence type="ECO:0000256" key="3">
    <source>
        <dbReference type="ARBA" id="ARBA00039118"/>
    </source>
</evidence>
<keyword evidence="8" id="KW-1185">Reference proteome</keyword>
<dbReference type="InterPro" id="IPR036526">
    <property type="entry name" value="C-N_Hydrolase_sf"/>
</dbReference>
<comment type="similarity">
    <text evidence="1">Belongs to the carbon-nitrogen hydrolase superfamily. NIT1/NIT2 family.</text>
</comment>
<dbReference type="AlphaFoldDB" id="A0A433WH73"/>
<feature type="domain" description="CN hydrolase" evidence="6">
    <location>
        <begin position="4"/>
        <end position="242"/>
    </location>
</feature>
<dbReference type="EC" id="3.5.1.3" evidence="3"/>
<dbReference type="SUPFAM" id="SSF56317">
    <property type="entry name" value="Carbon-nitrogen hydrolase"/>
    <property type="match status" value="1"/>
</dbReference>
<dbReference type="InterPro" id="IPR003010">
    <property type="entry name" value="C-N_Hydrolase"/>
</dbReference>
<dbReference type="EMBL" id="RIAR02000001">
    <property type="protein sequence ID" value="NSL89715.1"/>
    <property type="molecule type" value="Genomic_DNA"/>
</dbReference>
<dbReference type="GO" id="GO:0106008">
    <property type="term" value="F:2-oxoglutaramate amidase activity"/>
    <property type="evidence" value="ECO:0007669"/>
    <property type="project" value="TreeGrafter"/>
</dbReference>
<evidence type="ECO:0000256" key="4">
    <source>
        <dbReference type="ARBA" id="ARBA00052904"/>
    </source>
</evidence>
<keyword evidence="2" id="KW-0378">Hydrolase</keyword>
<comment type="catalytic activity">
    <reaction evidence="4">
        <text>a monoamide of a dicarboxylate + H2O = a dicarboxylate + NH4(+)</text>
        <dbReference type="Rhea" id="RHEA:11716"/>
        <dbReference type="ChEBI" id="CHEBI:15377"/>
        <dbReference type="ChEBI" id="CHEBI:28938"/>
        <dbReference type="ChEBI" id="CHEBI:28965"/>
        <dbReference type="ChEBI" id="CHEBI:77450"/>
        <dbReference type="EC" id="3.5.1.3"/>
    </reaction>
</comment>
<dbReference type="Gene3D" id="3.60.110.10">
    <property type="entry name" value="Carbon-nitrogen hydrolase"/>
    <property type="match status" value="1"/>
</dbReference>
<dbReference type="NCBIfam" id="NF007757">
    <property type="entry name" value="PRK10438.1"/>
    <property type="match status" value="1"/>
</dbReference>
<dbReference type="FunFam" id="3.60.110.10:FF:000004">
    <property type="entry name" value="Carbon-nitrogen hydrolase"/>
    <property type="match status" value="1"/>
</dbReference>
<dbReference type="RefSeq" id="WP_127039497.1">
    <property type="nucleotide sequence ID" value="NZ_JAABOK010000007.1"/>
</dbReference>
<sequence length="269" mass="31197">MSDLKITLIQTRLHWEDIAANLQMFDEKINSIQERTEVVFLPEMFSTGFSMKPERIAETMDGSAVQWMKKKAAEKNIIICGSLAIEDNGHYVNRLIWMLPNGTYGTYDKRHLFGYAGEHEHYQPGNKRLIAQVKGWKINLNVCYDMRFPVWARNTIQPETGAPAYDVLVYVANWPERRNTAWNTLLHARAIENQCYAIGVNRVGNDGNEIYHSGETSLIDPMGEIIYRKSHDEDIFTYTLQRERLEEVRKNLPFLKDADTFTFLSNELV</sequence>
<dbReference type="OrthoDB" id="9811121at2"/>
<organism evidence="7 8">
    <name type="scientific">Chitinophaga solisilvae</name>
    <dbReference type="NCBI Taxonomy" id="1233460"/>
    <lineage>
        <taxon>Bacteria</taxon>
        <taxon>Pseudomonadati</taxon>
        <taxon>Bacteroidota</taxon>
        <taxon>Chitinophagia</taxon>
        <taxon>Chitinophagales</taxon>
        <taxon>Chitinophagaceae</taxon>
        <taxon>Chitinophaga</taxon>
    </lineage>
</organism>